<gene>
    <name evidence="1" type="ORF">SAMN05421785_110152</name>
</gene>
<evidence type="ECO:0008006" key="3">
    <source>
        <dbReference type="Google" id="ProtNLM"/>
    </source>
</evidence>
<dbReference type="NCBIfam" id="NF047798">
    <property type="entry name" value="leader_Chryseo"/>
    <property type="match status" value="1"/>
</dbReference>
<dbReference type="AlphaFoldDB" id="A0A1N7QCQ3"/>
<accession>A0A1N7QCQ3</accession>
<dbReference type="Proteomes" id="UP000185781">
    <property type="component" value="Unassembled WGS sequence"/>
</dbReference>
<name>A0A1N7QCQ3_9FLAO</name>
<organism evidence="1 2">
    <name type="scientific">Chryseobacterium gambrini</name>
    <dbReference type="NCBI Taxonomy" id="373672"/>
    <lineage>
        <taxon>Bacteria</taxon>
        <taxon>Pseudomonadati</taxon>
        <taxon>Bacteroidota</taxon>
        <taxon>Flavobacteriia</taxon>
        <taxon>Flavobacteriales</taxon>
        <taxon>Weeksellaceae</taxon>
        <taxon>Chryseobacterium group</taxon>
        <taxon>Chryseobacterium</taxon>
    </lineage>
</organism>
<evidence type="ECO:0000313" key="1">
    <source>
        <dbReference type="EMBL" id="SIT20643.1"/>
    </source>
</evidence>
<reference evidence="1 2" key="1">
    <citation type="submission" date="2017-01" db="EMBL/GenBank/DDBJ databases">
        <authorList>
            <person name="Mah S.A."/>
            <person name="Swanson W.J."/>
            <person name="Moy G.W."/>
            <person name="Vacquier V.D."/>
        </authorList>
    </citation>
    <scope>NUCLEOTIDE SEQUENCE [LARGE SCALE GENOMIC DNA]</scope>
    <source>
        <strain evidence="1 2">DSM 18014</strain>
    </source>
</reference>
<proteinExistence type="predicted"/>
<protein>
    <recommendedName>
        <fullName evidence="3">Bacteriocin-type signal sequence-containing protein</fullName>
    </recommendedName>
</protein>
<dbReference type="InterPro" id="IPR058074">
    <property type="entry name" value="Bacteriocin-like"/>
</dbReference>
<dbReference type="EMBL" id="FTOV01000010">
    <property type="protein sequence ID" value="SIT20643.1"/>
    <property type="molecule type" value="Genomic_DNA"/>
</dbReference>
<sequence length="53" mass="5899">MKNLRKLPKSDLKRINGGNAPECPVNTVECYYPPKNGIPGYWKCVSVTFGCPN</sequence>
<evidence type="ECO:0000313" key="2">
    <source>
        <dbReference type="Proteomes" id="UP000185781"/>
    </source>
</evidence>
<dbReference type="RefSeq" id="WP_157967285.1">
    <property type="nucleotide sequence ID" value="NZ_FTOV01000010.1"/>
</dbReference>